<dbReference type="Proteomes" id="UP000532769">
    <property type="component" value="Unassembled WGS sequence"/>
</dbReference>
<comment type="caution">
    <text evidence="3">The sequence shown here is derived from an EMBL/GenBank/DDBJ whole genome shotgun (WGS) entry which is preliminary data.</text>
</comment>
<dbReference type="InterPro" id="IPR014231">
    <property type="entry name" value="Spore_YpjB"/>
</dbReference>
<evidence type="ECO:0000256" key="1">
    <source>
        <dbReference type="SAM" id="Phobius"/>
    </source>
</evidence>
<feature type="transmembrane region" description="Helical" evidence="1">
    <location>
        <begin position="226"/>
        <end position="246"/>
    </location>
</feature>
<evidence type="ECO:0000256" key="2">
    <source>
        <dbReference type="SAM" id="SignalP"/>
    </source>
</evidence>
<evidence type="ECO:0000313" key="3">
    <source>
        <dbReference type="EMBL" id="NIK15089.1"/>
    </source>
</evidence>
<keyword evidence="1" id="KW-0812">Transmembrane</keyword>
<keyword evidence="1" id="KW-1133">Transmembrane helix</keyword>
<feature type="signal peptide" evidence="2">
    <location>
        <begin position="1"/>
        <end position="22"/>
    </location>
</feature>
<protein>
    <submittedName>
        <fullName evidence="3">Sporulation protein YpjB</fullName>
    </submittedName>
</protein>
<accession>A0A846MG91</accession>
<keyword evidence="1" id="KW-0472">Membrane</keyword>
<evidence type="ECO:0000313" key="4">
    <source>
        <dbReference type="Proteomes" id="UP000532769"/>
    </source>
</evidence>
<proteinExistence type="predicted"/>
<feature type="chain" id="PRO_5032309456" evidence="2">
    <location>
        <begin position="23"/>
        <end position="264"/>
    </location>
</feature>
<keyword evidence="2" id="KW-0732">Signal</keyword>
<sequence length="264" mass="30161">MKRIWLLALLTLVCLFPSLNYAAEQDGGWKKLDQISDQALQLAKNGQFEEAKEVLLYFSKQFFATNARDRLKSADELRAVTITHENALKAVAASSLPAEEKIDKITQFRLVVDAIRSAHQPLWSEMEATVMNAFHQLENAVDQQSEEAFAASLRYFLDRYALIEPSVKIDVPAEQAKKIDNEIEMLQAPVFQQLSLVEKHERLKQMRADLRSLFEGAKKDEADPSLIWVMISTGGIIVLTLSYVGWRKYQGEKEKSRTRQKNEE</sequence>
<dbReference type="EMBL" id="JAASRS010000001">
    <property type="protein sequence ID" value="NIK15089.1"/>
    <property type="molecule type" value="Genomic_DNA"/>
</dbReference>
<organism evidence="3 4">
    <name type="scientific">Saccharococcus thermophilus</name>
    <dbReference type="NCBI Taxonomy" id="29396"/>
    <lineage>
        <taxon>Bacteria</taxon>
        <taxon>Bacillati</taxon>
        <taxon>Bacillota</taxon>
        <taxon>Bacilli</taxon>
        <taxon>Bacillales</taxon>
        <taxon>Anoxybacillaceae</taxon>
        <taxon>Saccharococcus</taxon>
    </lineage>
</organism>
<dbReference type="Pfam" id="PF09577">
    <property type="entry name" value="Spore_YpjB"/>
    <property type="match status" value="1"/>
</dbReference>
<name>A0A846MG91_9BACL</name>
<dbReference type="NCBIfam" id="TIGR02878">
    <property type="entry name" value="spore_ypjB"/>
    <property type="match status" value="1"/>
</dbReference>
<dbReference type="RefSeq" id="WP_166909730.1">
    <property type="nucleotide sequence ID" value="NZ_JAASRS010000001.1"/>
</dbReference>
<gene>
    <name evidence="3" type="ORF">BDD39_001599</name>
</gene>
<keyword evidence="4" id="KW-1185">Reference proteome</keyword>
<dbReference type="AlphaFoldDB" id="A0A846MG91"/>
<reference evidence="3 4" key="1">
    <citation type="submission" date="2020-03" db="EMBL/GenBank/DDBJ databases">
        <title>Genomic Encyclopedia of Archaeal and Bacterial Type Strains, Phase II (KMG-II): from individual species to whole genera.</title>
        <authorList>
            <person name="Goeker M."/>
        </authorList>
    </citation>
    <scope>NUCLEOTIDE SEQUENCE [LARGE SCALE GENOMIC DNA]</scope>
    <source>
        <strain evidence="3 4">DSM 4749</strain>
    </source>
</reference>